<evidence type="ECO:0000313" key="2">
    <source>
        <dbReference type="Proteomes" id="UP001283361"/>
    </source>
</evidence>
<dbReference type="EMBL" id="JAWDGP010007676">
    <property type="protein sequence ID" value="KAK3709048.1"/>
    <property type="molecule type" value="Genomic_DNA"/>
</dbReference>
<name>A0AAE1CM14_9GAST</name>
<dbReference type="Proteomes" id="UP001283361">
    <property type="component" value="Unassembled WGS sequence"/>
</dbReference>
<accession>A0AAE1CM14</accession>
<organism evidence="1 2">
    <name type="scientific">Elysia crispata</name>
    <name type="common">lettuce slug</name>
    <dbReference type="NCBI Taxonomy" id="231223"/>
    <lineage>
        <taxon>Eukaryota</taxon>
        <taxon>Metazoa</taxon>
        <taxon>Spiralia</taxon>
        <taxon>Lophotrochozoa</taxon>
        <taxon>Mollusca</taxon>
        <taxon>Gastropoda</taxon>
        <taxon>Heterobranchia</taxon>
        <taxon>Euthyneura</taxon>
        <taxon>Panpulmonata</taxon>
        <taxon>Sacoglossa</taxon>
        <taxon>Placobranchoidea</taxon>
        <taxon>Plakobranchidae</taxon>
        <taxon>Elysia</taxon>
    </lineage>
</organism>
<protein>
    <submittedName>
        <fullName evidence="1">Uncharacterized protein</fullName>
    </submittedName>
</protein>
<sequence>MTELRRKIMWILKHSCDAQLSQNANSPCRPHRNFFCWEEACDVGNTSCQWGILRAFIVLMADYNKSVKLSNVQVRISETFYSSQKDYCWCLITTNESSFSMCSHLQPAKLGAIEGRWAAEYISDHSRSQPPLSIRQEHCINHGICQTNNAPVPEKENP</sequence>
<gene>
    <name evidence="1" type="ORF">RRG08_055209</name>
</gene>
<dbReference type="AlphaFoldDB" id="A0AAE1CM14"/>
<reference evidence="1" key="1">
    <citation type="journal article" date="2023" name="G3 (Bethesda)">
        <title>A reference genome for the long-term kleptoplast-retaining sea slug Elysia crispata morphotype clarki.</title>
        <authorList>
            <person name="Eastman K.E."/>
            <person name="Pendleton A.L."/>
            <person name="Shaikh M.A."/>
            <person name="Suttiyut T."/>
            <person name="Ogas R."/>
            <person name="Tomko P."/>
            <person name="Gavelis G."/>
            <person name="Widhalm J.R."/>
            <person name="Wisecaver J.H."/>
        </authorList>
    </citation>
    <scope>NUCLEOTIDE SEQUENCE</scope>
    <source>
        <strain evidence="1">ECLA1</strain>
    </source>
</reference>
<evidence type="ECO:0000313" key="1">
    <source>
        <dbReference type="EMBL" id="KAK3709048.1"/>
    </source>
</evidence>
<proteinExistence type="predicted"/>
<keyword evidence="2" id="KW-1185">Reference proteome</keyword>
<comment type="caution">
    <text evidence="1">The sequence shown here is derived from an EMBL/GenBank/DDBJ whole genome shotgun (WGS) entry which is preliminary data.</text>
</comment>